<feature type="transmembrane region" description="Helical" evidence="6">
    <location>
        <begin position="125"/>
        <end position="146"/>
    </location>
</feature>
<accession>A0A9W8TQ87</accession>
<feature type="transmembrane region" description="Helical" evidence="6">
    <location>
        <begin position="170"/>
        <end position="193"/>
    </location>
</feature>
<sequence>MDDNNSTIIAGAIVGVLALVAVILRFYVRYSRRSGFSWDDWFILVSMLSVIVIDAVDLYATAINPNGAEVASSNGRIEYTPLDVLFTKITFTSTVLYFTLTSTTKLSILFLYNRLFSINRPFRQHVIVLIGIVIGFWISTTVADLLNCIPLKWTWLNSLDDPRYCFNYNYFWLATGIVEAVIDVAILSLPIPVVSRLKLKGTKKYGIIGVFLVGFFVVISGVVKVVLSYVPDSREPSFNQTQVWTTVHSCTGIICACMPVCWPLIASLGKMSSRKWAARMSPGNHWHLFADSDSRKKAEQDLINEANGGFDRSTSDTRQILPVSDV</sequence>
<dbReference type="Pfam" id="PF20684">
    <property type="entry name" value="Fung_rhodopsin"/>
    <property type="match status" value="1"/>
</dbReference>
<reference evidence="8" key="1">
    <citation type="submission" date="2022-07" db="EMBL/GenBank/DDBJ databases">
        <title>Genome Sequence of Xylaria arbuscula.</title>
        <authorList>
            <person name="Buettner E."/>
        </authorList>
    </citation>
    <scope>NUCLEOTIDE SEQUENCE</scope>
    <source>
        <strain evidence="8">VT107</strain>
    </source>
</reference>
<feature type="transmembrane region" description="Helical" evidence="6">
    <location>
        <begin position="205"/>
        <end position="223"/>
    </location>
</feature>
<keyword evidence="9" id="KW-1185">Reference proteome</keyword>
<evidence type="ECO:0000313" key="9">
    <source>
        <dbReference type="Proteomes" id="UP001148614"/>
    </source>
</evidence>
<evidence type="ECO:0000256" key="4">
    <source>
        <dbReference type="ARBA" id="ARBA00023136"/>
    </source>
</evidence>
<organism evidence="8 9">
    <name type="scientific">Xylaria arbuscula</name>
    <dbReference type="NCBI Taxonomy" id="114810"/>
    <lineage>
        <taxon>Eukaryota</taxon>
        <taxon>Fungi</taxon>
        <taxon>Dikarya</taxon>
        <taxon>Ascomycota</taxon>
        <taxon>Pezizomycotina</taxon>
        <taxon>Sordariomycetes</taxon>
        <taxon>Xylariomycetidae</taxon>
        <taxon>Xylariales</taxon>
        <taxon>Xylariaceae</taxon>
        <taxon>Xylaria</taxon>
    </lineage>
</organism>
<feature type="transmembrane region" description="Helical" evidence="6">
    <location>
        <begin position="6"/>
        <end position="28"/>
    </location>
</feature>
<evidence type="ECO:0000313" key="8">
    <source>
        <dbReference type="EMBL" id="KAJ3579203.1"/>
    </source>
</evidence>
<gene>
    <name evidence="8" type="ORF">NPX13_g1363</name>
</gene>
<evidence type="ECO:0000259" key="7">
    <source>
        <dbReference type="Pfam" id="PF20684"/>
    </source>
</evidence>
<comment type="caution">
    <text evidence="8">The sequence shown here is derived from an EMBL/GenBank/DDBJ whole genome shotgun (WGS) entry which is preliminary data.</text>
</comment>
<feature type="transmembrane region" description="Helical" evidence="6">
    <location>
        <begin position="243"/>
        <end position="265"/>
    </location>
</feature>
<evidence type="ECO:0000256" key="6">
    <source>
        <dbReference type="SAM" id="Phobius"/>
    </source>
</evidence>
<evidence type="ECO:0000256" key="3">
    <source>
        <dbReference type="ARBA" id="ARBA00022989"/>
    </source>
</evidence>
<dbReference type="VEuPathDB" id="FungiDB:F4678DRAFT_426392"/>
<dbReference type="PANTHER" id="PTHR33048">
    <property type="entry name" value="PTH11-LIKE INTEGRAL MEMBRANE PROTEIN (AFU_ORTHOLOGUE AFUA_5G11245)"/>
    <property type="match status" value="1"/>
</dbReference>
<dbReference type="PANTHER" id="PTHR33048:SF47">
    <property type="entry name" value="INTEGRAL MEMBRANE PROTEIN-RELATED"/>
    <property type="match status" value="1"/>
</dbReference>
<keyword evidence="2 6" id="KW-0812">Transmembrane</keyword>
<name>A0A9W8TQ87_9PEZI</name>
<evidence type="ECO:0000256" key="1">
    <source>
        <dbReference type="ARBA" id="ARBA00004141"/>
    </source>
</evidence>
<dbReference type="InterPro" id="IPR052337">
    <property type="entry name" value="SAT4-like"/>
</dbReference>
<comment type="subcellular location">
    <subcellularLocation>
        <location evidence="1">Membrane</location>
        <topology evidence="1">Multi-pass membrane protein</topology>
    </subcellularLocation>
</comment>
<dbReference type="EMBL" id="JANPWZ010000121">
    <property type="protein sequence ID" value="KAJ3579203.1"/>
    <property type="molecule type" value="Genomic_DNA"/>
</dbReference>
<evidence type="ECO:0000256" key="2">
    <source>
        <dbReference type="ARBA" id="ARBA00022692"/>
    </source>
</evidence>
<dbReference type="AlphaFoldDB" id="A0A9W8TQ87"/>
<evidence type="ECO:0000256" key="5">
    <source>
        <dbReference type="ARBA" id="ARBA00038359"/>
    </source>
</evidence>
<feature type="transmembrane region" description="Helical" evidence="6">
    <location>
        <begin position="40"/>
        <end position="60"/>
    </location>
</feature>
<dbReference type="GO" id="GO:0016020">
    <property type="term" value="C:membrane"/>
    <property type="evidence" value="ECO:0007669"/>
    <property type="project" value="UniProtKB-SubCell"/>
</dbReference>
<dbReference type="Proteomes" id="UP001148614">
    <property type="component" value="Unassembled WGS sequence"/>
</dbReference>
<feature type="domain" description="Rhodopsin" evidence="7">
    <location>
        <begin position="24"/>
        <end position="266"/>
    </location>
</feature>
<dbReference type="InterPro" id="IPR049326">
    <property type="entry name" value="Rhodopsin_dom_fungi"/>
</dbReference>
<proteinExistence type="inferred from homology"/>
<feature type="transmembrane region" description="Helical" evidence="6">
    <location>
        <begin position="95"/>
        <end position="113"/>
    </location>
</feature>
<protein>
    <recommendedName>
        <fullName evidence="7">Rhodopsin domain-containing protein</fullName>
    </recommendedName>
</protein>
<keyword evidence="4 6" id="KW-0472">Membrane</keyword>
<comment type="similarity">
    <text evidence="5">Belongs to the SAT4 family.</text>
</comment>
<keyword evidence="3 6" id="KW-1133">Transmembrane helix</keyword>